<dbReference type="Proteomes" id="UP000029224">
    <property type="component" value="Unassembled WGS sequence"/>
</dbReference>
<evidence type="ECO:0000256" key="4">
    <source>
        <dbReference type="ARBA" id="ARBA00022475"/>
    </source>
</evidence>
<feature type="transmembrane region" description="Helical" evidence="9">
    <location>
        <begin position="85"/>
        <end position="102"/>
    </location>
</feature>
<sequence>MFLLSKQHRDIIYYKAKVHLRSEASNTYLSYLWWIFEPVISLGIYYLIFGVIFQRGTEDFVPFLLIGLVTWQWFSNIVSHCSNSINGNIALITNVSFPKIILPSVNIVMDTVKFSVVFMILLVFLWVYGFSPNGDYIYLPLVFFCQHLFNTMIGNVVAAIVPFAPDLKIIISNILRVAFYMSGILYAVSELPQHVQFYFEFNPMAQIIQFYRDILMHHGGVDVVKILLYTGMCFVGVVLSHILLRKLDPIYPRVLLQK</sequence>
<dbReference type="InterPro" id="IPR047817">
    <property type="entry name" value="ABC2_TM_bact-type"/>
</dbReference>
<dbReference type="Pfam" id="PF01061">
    <property type="entry name" value="ABC2_membrane"/>
    <property type="match status" value="1"/>
</dbReference>
<reference evidence="11 12" key="2">
    <citation type="submission" date="2014-09" db="EMBL/GenBank/DDBJ databases">
        <authorList>
            <consortium name="NBRP consortium"/>
            <person name="Sawabe T."/>
            <person name="Meirelles P."/>
            <person name="Nakanishi M."/>
            <person name="Sayaka M."/>
            <person name="Hattori M."/>
            <person name="Ohkuma M."/>
        </authorList>
    </citation>
    <scope>NUCLEOTIDE SEQUENCE [LARGE SCALE GENOMIC DNA]</scope>
    <source>
        <strain evidence="11 12">JCM 19240</strain>
    </source>
</reference>
<keyword evidence="12" id="KW-1185">Reference proteome</keyword>
<evidence type="ECO:0000256" key="7">
    <source>
        <dbReference type="ARBA" id="ARBA00022989"/>
    </source>
</evidence>
<keyword evidence="5" id="KW-0997">Cell inner membrane</keyword>
<feature type="transmembrane region" description="Helical" evidence="9">
    <location>
        <begin position="31"/>
        <end position="53"/>
    </location>
</feature>
<evidence type="ECO:0000313" key="11">
    <source>
        <dbReference type="EMBL" id="GAL37529.1"/>
    </source>
</evidence>
<dbReference type="PROSITE" id="PS51012">
    <property type="entry name" value="ABC_TM2"/>
    <property type="match status" value="1"/>
</dbReference>
<proteinExistence type="inferred from homology"/>
<keyword evidence="6 9" id="KW-0812">Transmembrane</keyword>
<dbReference type="GO" id="GO:0015920">
    <property type="term" value="P:lipopolysaccharide transport"/>
    <property type="evidence" value="ECO:0007669"/>
    <property type="project" value="TreeGrafter"/>
</dbReference>
<evidence type="ECO:0000256" key="2">
    <source>
        <dbReference type="ARBA" id="ARBA00007783"/>
    </source>
</evidence>
<keyword evidence="4 9" id="KW-1003">Cell membrane</keyword>
<keyword evidence="7 9" id="KW-1133">Transmembrane helix</keyword>
<reference evidence="11 12" key="1">
    <citation type="submission" date="2014-09" db="EMBL/GenBank/DDBJ databases">
        <title>Vibrio maritimus JCM 19240. (C210) whole genome shotgun sequence.</title>
        <authorList>
            <person name="Sawabe T."/>
            <person name="Meirelles P."/>
            <person name="Nakanishi M."/>
            <person name="Sayaka M."/>
            <person name="Hattori M."/>
            <person name="Ohkuma M."/>
        </authorList>
    </citation>
    <scope>NUCLEOTIDE SEQUENCE [LARGE SCALE GENOMIC DNA]</scope>
    <source>
        <strain evidence="11 12">JCM 19240</strain>
    </source>
</reference>
<feature type="transmembrane region" description="Helical" evidence="9">
    <location>
        <begin position="60"/>
        <end position="79"/>
    </location>
</feature>
<name>A0A090TFL6_9VIBR</name>
<feature type="transmembrane region" description="Helical" evidence="9">
    <location>
        <begin position="170"/>
        <end position="188"/>
    </location>
</feature>
<evidence type="ECO:0000256" key="3">
    <source>
        <dbReference type="ARBA" id="ARBA00022448"/>
    </source>
</evidence>
<dbReference type="GO" id="GO:0140359">
    <property type="term" value="F:ABC-type transporter activity"/>
    <property type="evidence" value="ECO:0007669"/>
    <property type="project" value="InterPro"/>
</dbReference>
<dbReference type="EMBL" id="BBMT01000018">
    <property type="protein sequence ID" value="GAL37529.1"/>
    <property type="molecule type" value="Genomic_DNA"/>
</dbReference>
<evidence type="ECO:0000256" key="8">
    <source>
        <dbReference type="ARBA" id="ARBA00023136"/>
    </source>
</evidence>
<dbReference type="AlphaFoldDB" id="A0A090TFL6"/>
<keyword evidence="8 9" id="KW-0472">Membrane</keyword>
<comment type="similarity">
    <text evidence="2 9">Belongs to the ABC-2 integral membrane protein family.</text>
</comment>
<evidence type="ECO:0000256" key="9">
    <source>
        <dbReference type="RuleBase" id="RU361157"/>
    </source>
</evidence>
<evidence type="ECO:0000256" key="1">
    <source>
        <dbReference type="ARBA" id="ARBA00004429"/>
    </source>
</evidence>
<feature type="transmembrane region" description="Helical" evidence="9">
    <location>
        <begin position="226"/>
        <end position="244"/>
    </location>
</feature>
<comment type="caution">
    <text evidence="11">The sequence shown here is derived from an EMBL/GenBank/DDBJ whole genome shotgun (WGS) entry which is preliminary data.</text>
</comment>
<protein>
    <recommendedName>
        <fullName evidence="9">Transport permease protein</fullName>
    </recommendedName>
</protein>
<dbReference type="PRINTS" id="PR00164">
    <property type="entry name" value="ABC2TRNSPORT"/>
</dbReference>
<feature type="domain" description="ABC transmembrane type-2" evidence="10">
    <location>
        <begin position="29"/>
        <end position="247"/>
    </location>
</feature>
<organism evidence="11 12">
    <name type="scientific">Vibrio maritimus</name>
    <dbReference type="NCBI Taxonomy" id="990268"/>
    <lineage>
        <taxon>Bacteria</taxon>
        <taxon>Pseudomonadati</taxon>
        <taxon>Pseudomonadota</taxon>
        <taxon>Gammaproteobacteria</taxon>
        <taxon>Vibrionales</taxon>
        <taxon>Vibrionaceae</taxon>
        <taxon>Vibrio</taxon>
    </lineage>
</organism>
<accession>A0A090TFL6</accession>
<dbReference type="GO" id="GO:0043190">
    <property type="term" value="C:ATP-binding cassette (ABC) transporter complex"/>
    <property type="evidence" value="ECO:0007669"/>
    <property type="project" value="InterPro"/>
</dbReference>
<dbReference type="InterPro" id="IPR013525">
    <property type="entry name" value="ABC2_TM"/>
</dbReference>
<evidence type="ECO:0000256" key="5">
    <source>
        <dbReference type="ARBA" id="ARBA00022519"/>
    </source>
</evidence>
<comment type="subcellular location">
    <subcellularLocation>
        <location evidence="1 9">Cell inner membrane</location>
        <topology evidence="1 9">Multi-pass membrane protein</topology>
    </subcellularLocation>
</comment>
<evidence type="ECO:0000313" key="12">
    <source>
        <dbReference type="Proteomes" id="UP000029224"/>
    </source>
</evidence>
<evidence type="ECO:0000259" key="10">
    <source>
        <dbReference type="PROSITE" id="PS51012"/>
    </source>
</evidence>
<feature type="transmembrane region" description="Helical" evidence="9">
    <location>
        <begin position="114"/>
        <end position="131"/>
    </location>
</feature>
<dbReference type="PANTHER" id="PTHR30413:SF8">
    <property type="entry name" value="TRANSPORT PERMEASE PROTEIN"/>
    <property type="match status" value="1"/>
</dbReference>
<dbReference type="InterPro" id="IPR000412">
    <property type="entry name" value="ABC_2_transport"/>
</dbReference>
<dbReference type="PANTHER" id="PTHR30413">
    <property type="entry name" value="INNER MEMBRANE TRANSPORT PERMEASE"/>
    <property type="match status" value="1"/>
</dbReference>
<evidence type="ECO:0000256" key="6">
    <source>
        <dbReference type="ARBA" id="ARBA00022692"/>
    </source>
</evidence>
<keyword evidence="3 9" id="KW-0813">Transport</keyword>
<gene>
    <name evidence="11" type="ORF">JCM19240_676</name>
</gene>
<feature type="transmembrane region" description="Helical" evidence="9">
    <location>
        <begin position="137"/>
        <end position="163"/>
    </location>
</feature>